<evidence type="ECO:0000256" key="3">
    <source>
        <dbReference type="ARBA" id="ARBA00023172"/>
    </source>
</evidence>
<dbReference type="Proteomes" id="UP000634476">
    <property type="component" value="Unassembled WGS sequence"/>
</dbReference>
<dbReference type="CDD" id="cd01189">
    <property type="entry name" value="INT_ICEBs1_C_like"/>
    <property type="match status" value="1"/>
</dbReference>
<keyword evidence="3" id="KW-0233">DNA recombination</keyword>
<dbReference type="Gene3D" id="1.10.150.130">
    <property type="match status" value="1"/>
</dbReference>
<dbReference type="InterPro" id="IPR010998">
    <property type="entry name" value="Integrase_recombinase_N"/>
</dbReference>
<dbReference type="GO" id="GO:0006310">
    <property type="term" value="P:DNA recombination"/>
    <property type="evidence" value="ECO:0007669"/>
    <property type="project" value="UniProtKB-KW"/>
</dbReference>
<dbReference type="AlphaFoldDB" id="A0A8J3T0D2"/>
<sequence length="422" mass="47268">MTIYDRWHKSRPKPDEELCGCRPKRVPTSDHGCDGRWQVRYRDDTGTQRKRNFDRRPDAERFDAEIKNSLHKGEYLDPSAGQITLSAYAREWRASLTIDPGTLERVDSRLSKWVYGQQIGSETMAVLATRPALLRAWIKLMEGLLAPSSIKVVMDTVSAIFNTAVDDRIVRRNPFTLRSVQAARPVENGSKKVIPWTLPQVVGVGDQLPARLGALVYPGSGCGLRQGELFGLAKDDLDFENSMIHVNRQVRIIGGHLVFSLPKRNKTRSVPMPASVAERLRAHIEKYPPTAVTLPWRVPDGELRTFVLLFTNAAGGALHRNSFNYMWRVAIERAGIVPSTPPGARRRPYREHGCHKLRHTAASAWLAAGVDIVTVAEYLGHSDPGFTLRTYTHLMPSATERARRAMDVFFADGTCALDVPQT</sequence>
<comment type="caution">
    <text evidence="5">The sequence shown here is derived from an EMBL/GenBank/DDBJ whole genome shotgun (WGS) entry which is preliminary data.</text>
</comment>
<reference evidence="5" key="1">
    <citation type="submission" date="2021-01" db="EMBL/GenBank/DDBJ databases">
        <title>Whole genome shotgun sequence of Planobispora takensis NBRC 109077.</title>
        <authorList>
            <person name="Komaki H."/>
            <person name="Tamura T."/>
        </authorList>
    </citation>
    <scope>NUCLEOTIDE SEQUENCE</scope>
    <source>
        <strain evidence="5">NBRC 109077</strain>
    </source>
</reference>
<dbReference type="SUPFAM" id="SSF56349">
    <property type="entry name" value="DNA breaking-rejoining enzymes"/>
    <property type="match status" value="1"/>
</dbReference>
<dbReference type="Gene3D" id="1.10.443.10">
    <property type="entry name" value="Intergrase catalytic core"/>
    <property type="match status" value="1"/>
</dbReference>
<evidence type="ECO:0000256" key="1">
    <source>
        <dbReference type="ARBA" id="ARBA00008857"/>
    </source>
</evidence>
<dbReference type="GO" id="GO:0015074">
    <property type="term" value="P:DNA integration"/>
    <property type="evidence" value="ECO:0007669"/>
    <property type="project" value="InterPro"/>
</dbReference>
<evidence type="ECO:0000256" key="2">
    <source>
        <dbReference type="ARBA" id="ARBA00023125"/>
    </source>
</evidence>
<dbReference type="InterPro" id="IPR050090">
    <property type="entry name" value="Tyrosine_recombinase_XerCD"/>
</dbReference>
<comment type="similarity">
    <text evidence="1">Belongs to the 'phage' integrase family.</text>
</comment>
<dbReference type="PANTHER" id="PTHR30349:SF64">
    <property type="entry name" value="PROPHAGE INTEGRASE INTD-RELATED"/>
    <property type="match status" value="1"/>
</dbReference>
<dbReference type="PROSITE" id="PS51898">
    <property type="entry name" value="TYR_RECOMBINASE"/>
    <property type="match status" value="1"/>
</dbReference>
<evidence type="ECO:0000313" key="5">
    <source>
        <dbReference type="EMBL" id="GII02570.1"/>
    </source>
</evidence>
<dbReference type="RefSeq" id="WP_203876880.1">
    <property type="nucleotide sequence ID" value="NZ_BOOK01000032.1"/>
</dbReference>
<dbReference type="InterPro" id="IPR002104">
    <property type="entry name" value="Integrase_catalytic"/>
</dbReference>
<dbReference type="EMBL" id="BOOK01000032">
    <property type="protein sequence ID" value="GII02570.1"/>
    <property type="molecule type" value="Genomic_DNA"/>
</dbReference>
<dbReference type="PANTHER" id="PTHR30349">
    <property type="entry name" value="PHAGE INTEGRASE-RELATED"/>
    <property type="match status" value="1"/>
</dbReference>
<protein>
    <recommendedName>
        <fullName evidence="4">Tyr recombinase domain-containing protein</fullName>
    </recommendedName>
</protein>
<feature type="domain" description="Tyr recombinase" evidence="4">
    <location>
        <begin position="191"/>
        <end position="407"/>
    </location>
</feature>
<name>A0A8J3T0D2_9ACTN</name>
<evidence type="ECO:0000313" key="6">
    <source>
        <dbReference type="Proteomes" id="UP000634476"/>
    </source>
</evidence>
<proteinExistence type="inferred from homology"/>
<dbReference type="InterPro" id="IPR011010">
    <property type="entry name" value="DNA_brk_join_enz"/>
</dbReference>
<gene>
    <name evidence="5" type="ORF">Pta02_45780</name>
</gene>
<dbReference type="Pfam" id="PF00589">
    <property type="entry name" value="Phage_integrase"/>
    <property type="match status" value="1"/>
</dbReference>
<keyword evidence="2" id="KW-0238">DNA-binding</keyword>
<accession>A0A8J3T0D2</accession>
<dbReference type="InterPro" id="IPR013762">
    <property type="entry name" value="Integrase-like_cat_sf"/>
</dbReference>
<keyword evidence="6" id="KW-1185">Reference proteome</keyword>
<evidence type="ECO:0000259" key="4">
    <source>
        <dbReference type="PROSITE" id="PS51898"/>
    </source>
</evidence>
<organism evidence="5 6">
    <name type="scientific">Planobispora takensis</name>
    <dbReference type="NCBI Taxonomy" id="1367882"/>
    <lineage>
        <taxon>Bacteria</taxon>
        <taxon>Bacillati</taxon>
        <taxon>Actinomycetota</taxon>
        <taxon>Actinomycetes</taxon>
        <taxon>Streptosporangiales</taxon>
        <taxon>Streptosporangiaceae</taxon>
        <taxon>Planobispora</taxon>
    </lineage>
</organism>
<dbReference type="GO" id="GO:0003677">
    <property type="term" value="F:DNA binding"/>
    <property type="evidence" value="ECO:0007669"/>
    <property type="project" value="UniProtKB-KW"/>
</dbReference>